<proteinExistence type="predicted"/>
<dbReference type="EMBL" id="JBHRSU010000037">
    <property type="protein sequence ID" value="MFC3102222.1"/>
    <property type="molecule type" value="Genomic_DNA"/>
</dbReference>
<name>A0ABV7EKL1_9SPHN</name>
<comment type="caution">
    <text evidence="2">The sequence shown here is derived from an EMBL/GenBank/DDBJ whole genome shotgun (WGS) entry which is preliminary data.</text>
</comment>
<evidence type="ECO:0000313" key="2">
    <source>
        <dbReference type="EMBL" id="MFC3102222.1"/>
    </source>
</evidence>
<evidence type="ECO:0000313" key="3">
    <source>
        <dbReference type="Proteomes" id="UP001595378"/>
    </source>
</evidence>
<dbReference type="RefSeq" id="WP_336918150.1">
    <property type="nucleotide sequence ID" value="NZ_JBANRN010000004.1"/>
</dbReference>
<keyword evidence="3" id="KW-1185">Reference proteome</keyword>
<feature type="chain" id="PRO_5046673201" evidence="1">
    <location>
        <begin position="24"/>
        <end position="414"/>
    </location>
</feature>
<sequence length="414" mass="44135">MRTRFRVLMLAGLAAGAATLGLAPVLSQTNTQTVARYTMDAGTLSGMAAMSQGGGGMGAVMNMMRGGDQVAHELVLRLGTVRAPANGSPAADHFMPENARLGPSVPLVTPRPAVREAGEPGQIGQTELPRGRLLLFWGCGENAGPGQPVIIDFARLARGEVPPGLYAQGLNLPDDWQVMPSNSTTYGEWPNERADRRLTAQSSLLGAHRVAGNYTPDIAFNLAEDFMPALNPTGAELPGGAVRMRWNHLDKATGYYAWAIGAGRNNRDMVWWTSSTTQAFGGPFADWISPAAARRYVEAGQLLAPGTTECVIPRQVREQAAEGMMTSLYAYGPQADFSYPPRPQNAPSSWRPEWVARVRFRSMAMMIPGMEAMMGMGGAGQDTDAAPQAPQPAALPRCRGGLRGIAERAAGLCQ</sequence>
<accession>A0ABV7EKL1</accession>
<evidence type="ECO:0000256" key="1">
    <source>
        <dbReference type="SAM" id="SignalP"/>
    </source>
</evidence>
<gene>
    <name evidence="2" type="ORF">ACFODK_15130</name>
</gene>
<organism evidence="2 3">
    <name type="scientific">Alteraurantiacibacter lauratis</name>
    <dbReference type="NCBI Taxonomy" id="2054627"/>
    <lineage>
        <taxon>Bacteria</taxon>
        <taxon>Pseudomonadati</taxon>
        <taxon>Pseudomonadota</taxon>
        <taxon>Alphaproteobacteria</taxon>
        <taxon>Sphingomonadales</taxon>
        <taxon>Erythrobacteraceae</taxon>
        <taxon>Alteraurantiacibacter</taxon>
    </lineage>
</organism>
<dbReference type="Proteomes" id="UP001595378">
    <property type="component" value="Unassembled WGS sequence"/>
</dbReference>
<feature type="signal peptide" evidence="1">
    <location>
        <begin position="1"/>
        <end position="23"/>
    </location>
</feature>
<keyword evidence="1" id="KW-0732">Signal</keyword>
<reference evidence="3" key="1">
    <citation type="journal article" date="2019" name="Int. J. Syst. Evol. Microbiol.">
        <title>The Global Catalogue of Microorganisms (GCM) 10K type strain sequencing project: providing services to taxonomists for standard genome sequencing and annotation.</title>
        <authorList>
            <consortium name="The Broad Institute Genomics Platform"/>
            <consortium name="The Broad Institute Genome Sequencing Center for Infectious Disease"/>
            <person name="Wu L."/>
            <person name="Ma J."/>
        </authorList>
    </citation>
    <scope>NUCLEOTIDE SEQUENCE [LARGE SCALE GENOMIC DNA]</scope>
    <source>
        <strain evidence="3">KCTC 52606</strain>
    </source>
</reference>
<protein>
    <submittedName>
        <fullName evidence="2">Uncharacterized protein</fullName>
    </submittedName>
</protein>